<name>A0A556C5T5_BREAU</name>
<protein>
    <submittedName>
        <fullName evidence="1">Uncharacterized protein</fullName>
    </submittedName>
</protein>
<dbReference type="AlphaFoldDB" id="A0A556C5T5"/>
<dbReference type="EMBL" id="VLTK01000014">
    <property type="protein sequence ID" value="TSI12814.1"/>
    <property type="molecule type" value="Genomic_DNA"/>
</dbReference>
<dbReference type="RefSeq" id="WP_143924075.1">
    <property type="nucleotide sequence ID" value="NZ_VLTK01000014.1"/>
</dbReference>
<gene>
    <name evidence="1" type="ORF">FO013_18685</name>
</gene>
<comment type="caution">
    <text evidence="1">The sequence shown here is derived from an EMBL/GenBank/DDBJ whole genome shotgun (WGS) entry which is preliminary data.</text>
</comment>
<accession>A0A556C5T5</accession>
<organism evidence="1 2">
    <name type="scientific">Brevibacterium aurantiacum</name>
    <dbReference type="NCBI Taxonomy" id="273384"/>
    <lineage>
        <taxon>Bacteria</taxon>
        <taxon>Bacillati</taxon>
        <taxon>Actinomycetota</taxon>
        <taxon>Actinomycetes</taxon>
        <taxon>Micrococcales</taxon>
        <taxon>Brevibacteriaceae</taxon>
        <taxon>Brevibacterium</taxon>
    </lineage>
</organism>
<evidence type="ECO:0000313" key="2">
    <source>
        <dbReference type="Proteomes" id="UP000316406"/>
    </source>
</evidence>
<evidence type="ECO:0000313" key="1">
    <source>
        <dbReference type="EMBL" id="TSI12814.1"/>
    </source>
</evidence>
<sequence length="70" mass="7479">MAAVANGVSAKMKARVLKKGLVIGVLSMYDSQGQAHIDDANGNPYVVDARTVRVATDLERLNAGFDEPDF</sequence>
<keyword evidence="2" id="KW-1185">Reference proteome</keyword>
<proteinExistence type="predicted"/>
<dbReference type="Proteomes" id="UP000316406">
    <property type="component" value="Unassembled WGS sequence"/>
</dbReference>
<reference evidence="1 2" key="1">
    <citation type="submission" date="2019-07" db="EMBL/GenBank/DDBJ databases">
        <title>Draft genome sequence of Brevibacterium aurantiacum XU54 isolated from Xinjiang China.</title>
        <authorList>
            <person name="Xu X."/>
        </authorList>
    </citation>
    <scope>NUCLEOTIDE SEQUENCE [LARGE SCALE GENOMIC DNA]</scope>
    <source>
        <strain evidence="1 2">XU54</strain>
    </source>
</reference>